<dbReference type="KEGG" id="fra:Francci3_1720"/>
<dbReference type="Proteomes" id="UP000001937">
    <property type="component" value="Chromosome"/>
</dbReference>
<proteinExistence type="predicted"/>
<evidence type="ECO:0000256" key="1">
    <source>
        <dbReference type="SAM" id="MobiDB-lite"/>
    </source>
</evidence>
<dbReference type="OrthoDB" id="3686342at2"/>
<reference evidence="2 3" key="1">
    <citation type="journal article" date="2007" name="Genome Res.">
        <title>Genome characteristics of facultatively symbiotic Frankia sp. strains reflect host range and host plant biogeography.</title>
        <authorList>
            <person name="Normand P."/>
            <person name="Lapierre P."/>
            <person name="Tisa L.S."/>
            <person name="Gogarten J.P."/>
            <person name="Alloisio N."/>
            <person name="Bagnarol E."/>
            <person name="Bassi C.A."/>
            <person name="Berry A.M."/>
            <person name="Bickhart D.M."/>
            <person name="Choisne N."/>
            <person name="Couloux A."/>
            <person name="Cournoyer B."/>
            <person name="Cruveiller S."/>
            <person name="Daubin V."/>
            <person name="Demange N."/>
            <person name="Francino M.P."/>
            <person name="Goltsman E."/>
            <person name="Huang Y."/>
            <person name="Kopp O.R."/>
            <person name="Labarre L."/>
            <person name="Lapidus A."/>
            <person name="Lavire C."/>
            <person name="Marechal J."/>
            <person name="Martinez M."/>
            <person name="Mastronunzio J.E."/>
            <person name="Mullin B.C."/>
            <person name="Niemann J."/>
            <person name="Pujic P."/>
            <person name="Rawnsley T."/>
            <person name="Rouy Z."/>
            <person name="Schenowitz C."/>
            <person name="Sellstedt A."/>
            <person name="Tavares F."/>
            <person name="Tomkins J.P."/>
            <person name="Vallenet D."/>
            <person name="Valverde C."/>
            <person name="Wall L.G."/>
            <person name="Wang Y."/>
            <person name="Medigue C."/>
            <person name="Benson D.R."/>
        </authorList>
    </citation>
    <scope>NUCLEOTIDE SEQUENCE [LARGE SCALE GENOMIC DNA]</scope>
    <source>
        <strain evidence="3">DSM 45818 / CECT 9043 / CcI3</strain>
    </source>
</reference>
<protein>
    <submittedName>
        <fullName evidence="2">Uncharacterized protein</fullName>
    </submittedName>
</protein>
<accession>Q2JC96</accession>
<dbReference type="HOGENOM" id="CLU_1592136_0_0_11"/>
<name>Q2JC96_FRACC</name>
<sequence length="168" mass="17788">MFAGLTVDGTTVNSLDEDSTIKLIFDADTEFRCSACGADLAETPGGFDDDNGDNECPAYQSDEPDADGTGPHTPERVALSWCNSAGIRTDETDDAITLSLSTGDPCGAFTITIRRVPDDADSPLAGRLLLHLPYPDQPMPHDQLHPLHPGTFVIGRPAPATRAHLTAA</sequence>
<organism evidence="2 3">
    <name type="scientific">Frankia casuarinae (strain DSM 45818 / CECT 9043 / HFP020203 / CcI3)</name>
    <dbReference type="NCBI Taxonomy" id="106370"/>
    <lineage>
        <taxon>Bacteria</taxon>
        <taxon>Bacillati</taxon>
        <taxon>Actinomycetota</taxon>
        <taxon>Actinomycetes</taxon>
        <taxon>Frankiales</taxon>
        <taxon>Frankiaceae</taxon>
        <taxon>Frankia</taxon>
    </lineage>
</organism>
<dbReference type="EMBL" id="CP000249">
    <property type="protein sequence ID" value="ABD11096.1"/>
    <property type="molecule type" value="Genomic_DNA"/>
</dbReference>
<keyword evidence="3" id="KW-1185">Reference proteome</keyword>
<evidence type="ECO:0000313" key="2">
    <source>
        <dbReference type="EMBL" id="ABD11096.1"/>
    </source>
</evidence>
<dbReference type="eggNOG" id="ENOG5034A16">
    <property type="taxonomic scope" value="Bacteria"/>
</dbReference>
<feature type="region of interest" description="Disordered" evidence="1">
    <location>
        <begin position="43"/>
        <end position="73"/>
    </location>
</feature>
<evidence type="ECO:0000313" key="3">
    <source>
        <dbReference type="Proteomes" id="UP000001937"/>
    </source>
</evidence>
<dbReference type="AlphaFoldDB" id="Q2JC96"/>
<gene>
    <name evidence="2" type="ordered locus">Francci3_1720</name>
</gene>
<dbReference type="STRING" id="106370.Francci3_1720"/>
<dbReference type="RefSeq" id="WP_011436158.1">
    <property type="nucleotide sequence ID" value="NC_007777.1"/>
</dbReference>